<evidence type="ECO:0008006" key="3">
    <source>
        <dbReference type="Google" id="ProtNLM"/>
    </source>
</evidence>
<reference evidence="2" key="1">
    <citation type="submission" date="2015-06" db="EMBL/GenBank/DDBJ databases">
        <authorList>
            <person name="Lim Y.L."/>
            <person name="Ee R."/>
            <person name="Yong D."/>
            <person name="How K.Y."/>
            <person name="Yin W.F."/>
            <person name="Chan K.G."/>
        </authorList>
    </citation>
    <scope>NUCLEOTIDE SEQUENCE [LARGE SCALE GENOMIC DNA]</scope>
    <source>
        <strain evidence="2">DSM 25325</strain>
    </source>
</reference>
<dbReference type="EMBL" id="CP011568">
    <property type="protein sequence ID" value="AKJ70380.2"/>
    <property type="molecule type" value="Genomic_DNA"/>
</dbReference>
<evidence type="ECO:0000313" key="1">
    <source>
        <dbReference type="EMBL" id="AKJ70380.2"/>
    </source>
</evidence>
<dbReference type="Gene3D" id="1.10.1660.10">
    <property type="match status" value="1"/>
</dbReference>
<dbReference type="Proteomes" id="UP000036700">
    <property type="component" value="Chromosome"/>
</dbReference>
<sequence>MNLQSTTAVWLNGDGVCQIEYLAEISGLSLDEIEDLIDNEVINPVDPAQSPRMFALEGVATAQMARRLRDDFLLDRHGLALALTLMRRVTQLESELQALRARAGRV</sequence>
<protein>
    <recommendedName>
        <fullName evidence="3">MerR family transcriptional regulator</fullName>
    </recommendedName>
</protein>
<dbReference type="RefSeq" id="WP_052892600.1">
    <property type="nucleotide sequence ID" value="NZ_CP011568.3"/>
</dbReference>
<proteinExistence type="predicted"/>
<name>A0A0G3ETX1_9BURK</name>
<dbReference type="OrthoDB" id="8776701at2"/>
<organism evidence="1 2">
    <name type="scientific">Pandoraea thiooxydans</name>
    <dbReference type="NCBI Taxonomy" id="445709"/>
    <lineage>
        <taxon>Bacteria</taxon>
        <taxon>Pseudomonadati</taxon>
        <taxon>Pseudomonadota</taxon>
        <taxon>Betaproteobacteria</taxon>
        <taxon>Burkholderiales</taxon>
        <taxon>Burkholderiaceae</taxon>
        <taxon>Pandoraea</taxon>
    </lineage>
</organism>
<accession>A0A0G3ETX1</accession>
<dbReference type="KEGG" id="ptx:ABW99_05205"/>
<dbReference type="STRING" id="445709.ABW99_05205"/>
<dbReference type="Pfam" id="PF13591">
    <property type="entry name" value="MerR_2"/>
    <property type="match status" value="1"/>
</dbReference>
<keyword evidence="2" id="KW-1185">Reference proteome</keyword>
<dbReference type="AlphaFoldDB" id="A0A0G3ETX1"/>
<evidence type="ECO:0000313" key="2">
    <source>
        <dbReference type="Proteomes" id="UP000036700"/>
    </source>
</evidence>
<gene>
    <name evidence="1" type="ORF">ABW99_05205</name>
</gene>